<dbReference type="Gene3D" id="3.40.390.30">
    <property type="entry name" value="Metalloproteases ('zincins'), catalytic domain"/>
    <property type="match status" value="1"/>
</dbReference>
<evidence type="ECO:0000313" key="9">
    <source>
        <dbReference type="Proteomes" id="UP000436016"/>
    </source>
</evidence>
<keyword evidence="3 7" id="KW-0479">Metal-binding</keyword>
<evidence type="ECO:0000256" key="4">
    <source>
        <dbReference type="ARBA" id="ARBA00022759"/>
    </source>
</evidence>
<feature type="binding site" evidence="7">
    <location>
        <position position="133"/>
    </location>
    <ligand>
        <name>Zn(2+)</name>
        <dbReference type="ChEBI" id="CHEBI:29105"/>
        <note>catalytic</note>
    </ligand>
</feature>
<keyword evidence="4 7" id="KW-0255">Endonuclease</keyword>
<keyword evidence="5 7" id="KW-0378">Hydrolase</keyword>
<accession>A0A6B0TU07</accession>
<dbReference type="GO" id="GO:0004222">
    <property type="term" value="F:metalloendopeptidase activity"/>
    <property type="evidence" value="ECO:0007669"/>
    <property type="project" value="InterPro"/>
</dbReference>
<dbReference type="SUPFAM" id="SSF55486">
    <property type="entry name" value="Metalloproteases ('zincins'), catalytic domain"/>
    <property type="match status" value="1"/>
</dbReference>
<dbReference type="PANTHER" id="PTHR46986">
    <property type="entry name" value="ENDORIBONUCLEASE YBEY, CHLOROPLASTIC"/>
    <property type="match status" value="1"/>
</dbReference>
<dbReference type="PANTHER" id="PTHR46986:SF1">
    <property type="entry name" value="ENDORIBONUCLEASE YBEY, CHLOROPLASTIC"/>
    <property type="match status" value="1"/>
</dbReference>
<feature type="binding site" evidence="7">
    <location>
        <position position="137"/>
    </location>
    <ligand>
        <name>Zn(2+)</name>
        <dbReference type="ChEBI" id="CHEBI:29105"/>
        <note>catalytic</note>
    </ligand>
</feature>
<dbReference type="RefSeq" id="WP_160851827.1">
    <property type="nucleotide sequence ID" value="NZ_WUWG01000001.1"/>
</dbReference>
<comment type="similarity">
    <text evidence="1 7">Belongs to the endoribonuclease YbeY family.</text>
</comment>
<dbReference type="GO" id="GO:0004521">
    <property type="term" value="F:RNA endonuclease activity"/>
    <property type="evidence" value="ECO:0007669"/>
    <property type="project" value="UniProtKB-UniRule"/>
</dbReference>
<keyword evidence="9" id="KW-1185">Reference proteome</keyword>
<name>A0A6B0TU07_9RHOB</name>
<dbReference type="Pfam" id="PF02130">
    <property type="entry name" value="YbeY"/>
    <property type="match status" value="1"/>
</dbReference>
<gene>
    <name evidence="7 8" type="primary">ybeY</name>
    <name evidence="8" type="ORF">GSH16_03210</name>
</gene>
<evidence type="ECO:0000256" key="7">
    <source>
        <dbReference type="HAMAP-Rule" id="MF_00009"/>
    </source>
</evidence>
<dbReference type="InterPro" id="IPR020549">
    <property type="entry name" value="YbeY_CS"/>
</dbReference>
<dbReference type="EMBL" id="WUWG01000001">
    <property type="protein sequence ID" value="MXU64443.1"/>
    <property type="molecule type" value="Genomic_DNA"/>
</dbReference>
<dbReference type="InterPro" id="IPR002036">
    <property type="entry name" value="YbeY"/>
</dbReference>
<dbReference type="EC" id="3.1.-.-" evidence="7"/>
<keyword evidence="6 7" id="KW-0862">Zinc</keyword>
<keyword evidence="7" id="KW-0963">Cytoplasm</keyword>
<evidence type="ECO:0000256" key="6">
    <source>
        <dbReference type="ARBA" id="ARBA00022833"/>
    </source>
</evidence>
<keyword evidence="2 7" id="KW-0540">Nuclease</keyword>
<dbReference type="HAMAP" id="MF_00009">
    <property type="entry name" value="Endoribonucl_YbeY"/>
    <property type="match status" value="1"/>
</dbReference>
<comment type="cofactor">
    <cofactor evidence="7">
        <name>Zn(2+)</name>
        <dbReference type="ChEBI" id="CHEBI:29105"/>
    </cofactor>
    <text evidence="7">Binds 1 zinc ion.</text>
</comment>
<evidence type="ECO:0000256" key="2">
    <source>
        <dbReference type="ARBA" id="ARBA00022722"/>
    </source>
</evidence>
<dbReference type="GO" id="GO:0008270">
    <property type="term" value="F:zinc ion binding"/>
    <property type="evidence" value="ECO:0007669"/>
    <property type="project" value="UniProtKB-UniRule"/>
</dbReference>
<dbReference type="Proteomes" id="UP000436016">
    <property type="component" value="Unassembled WGS sequence"/>
</dbReference>
<dbReference type="GO" id="GO:0006364">
    <property type="term" value="P:rRNA processing"/>
    <property type="evidence" value="ECO:0007669"/>
    <property type="project" value="UniProtKB-UniRule"/>
</dbReference>
<sequence length="169" mass="17827">MTPPLVEIDLSIEDPRWDAYDLPALCATAASMALAAARVPDAGYLVSVLACDDARITELNGTFRDKPRPTNILSWPATELAAGAPGDWPAPPPPPDDFDNELGDLALAFETCIAEAEAAGLPVAHHLTHLLLHGCLHLLGFDHETEADAALMEGLEIKALASAGIANPY</sequence>
<dbReference type="NCBIfam" id="TIGR00043">
    <property type="entry name" value="rRNA maturation RNase YbeY"/>
    <property type="match status" value="1"/>
</dbReference>
<evidence type="ECO:0000313" key="8">
    <source>
        <dbReference type="EMBL" id="MXU64443.1"/>
    </source>
</evidence>
<organism evidence="8 9">
    <name type="scientific">Oceanomicrobium pacificus</name>
    <dbReference type="NCBI Taxonomy" id="2692916"/>
    <lineage>
        <taxon>Bacteria</taxon>
        <taxon>Pseudomonadati</taxon>
        <taxon>Pseudomonadota</taxon>
        <taxon>Alphaproteobacteria</taxon>
        <taxon>Rhodobacterales</taxon>
        <taxon>Paracoccaceae</taxon>
        <taxon>Oceanomicrobium</taxon>
    </lineage>
</organism>
<comment type="subcellular location">
    <subcellularLocation>
        <location evidence="7">Cytoplasm</location>
    </subcellularLocation>
</comment>
<feature type="binding site" evidence="7">
    <location>
        <position position="143"/>
    </location>
    <ligand>
        <name>Zn(2+)</name>
        <dbReference type="ChEBI" id="CHEBI:29105"/>
        <note>catalytic</note>
    </ligand>
</feature>
<dbReference type="InterPro" id="IPR023091">
    <property type="entry name" value="MetalPrtase_cat_dom_sf_prd"/>
</dbReference>
<dbReference type="PROSITE" id="PS01306">
    <property type="entry name" value="UPF0054"/>
    <property type="match status" value="1"/>
</dbReference>
<evidence type="ECO:0000256" key="5">
    <source>
        <dbReference type="ARBA" id="ARBA00022801"/>
    </source>
</evidence>
<dbReference type="GO" id="GO:0005737">
    <property type="term" value="C:cytoplasm"/>
    <property type="evidence" value="ECO:0007669"/>
    <property type="project" value="UniProtKB-SubCell"/>
</dbReference>
<comment type="function">
    <text evidence="7">Single strand-specific metallo-endoribonuclease involved in late-stage 70S ribosome quality control and in maturation of the 3' terminus of the 16S rRNA.</text>
</comment>
<dbReference type="AlphaFoldDB" id="A0A6B0TU07"/>
<reference evidence="8 9" key="1">
    <citation type="submission" date="2019-12" db="EMBL/GenBank/DDBJ databases">
        <title>Strain KN286 was isolated from seawater, which was collected from Caroline Seamount in the tropical western Pacific.</title>
        <authorList>
            <person name="Wang Q."/>
        </authorList>
    </citation>
    <scope>NUCLEOTIDE SEQUENCE [LARGE SCALE GENOMIC DNA]</scope>
    <source>
        <strain evidence="8 9">KN286</strain>
    </source>
</reference>
<keyword evidence="7" id="KW-0690">Ribosome biogenesis</keyword>
<evidence type="ECO:0000256" key="3">
    <source>
        <dbReference type="ARBA" id="ARBA00022723"/>
    </source>
</evidence>
<evidence type="ECO:0000256" key="1">
    <source>
        <dbReference type="ARBA" id="ARBA00010875"/>
    </source>
</evidence>
<protein>
    <recommendedName>
        <fullName evidence="7">Endoribonuclease YbeY</fullName>
        <ecNumber evidence="7">3.1.-.-</ecNumber>
    </recommendedName>
</protein>
<keyword evidence="7" id="KW-0698">rRNA processing</keyword>
<proteinExistence type="inferred from homology"/>
<comment type="caution">
    <text evidence="8">The sequence shown here is derived from an EMBL/GenBank/DDBJ whole genome shotgun (WGS) entry which is preliminary data.</text>
</comment>